<sequence length="221" mass="24956">MSSKQHGDKRYHSIFNKARWILFAGLAAIIGLYPVLYFVVPGKFKLLNGKSAALLASIAWNTAFYTHIVLGGLALLIGWSQFHRQLRQQHTGLHRTIGKTYVLAALLSSLAGIYLGFYAMGGPIAAVGFICLGLVWFTTTFTAWLYIRRGLTDQHEKMMIYSYAACFGAVTLRLWLPVLTMLYHDFMKAYVCVAWLSWVPNIMVAYFMVQQKAVRNRSTTV</sequence>
<feature type="transmembrane region" description="Helical" evidence="1">
    <location>
        <begin position="52"/>
        <end position="79"/>
    </location>
</feature>
<feature type="transmembrane region" description="Helical" evidence="1">
    <location>
        <begin position="159"/>
        <end position="176"/>
    </location>
</feature>
<proteinExistence type="predicted"/>
<dbReference type="InterPro" id="IPR018750">
    <property type="entry name" value="DUF2306_membrane"/>
</dbReference>
<feature type="transmembrane region" description="Helical" evidence="1">
    <location>
        <begin position="100"/>
        <end position="118"/>
    </location>
</feature>
<keyword evidence="1" id="KW-0472">Membrane</keyword>
<dbReference type="Proteomes" id="UP001207742">
    <property type="component" value="Unassembled WGS sequence"/>
</dbReference>
<keyword evidence="1" id="KW-1133">Transmembrane helix</keyword>
<reference evidence="2 3" key="1">
    <citation type="submission" date="2022-10" db="EMBL/GenBank/DDBJ databases">
        <title>Chitinophaga nivalis PC15 sp. nov., isolated from Pyeongchang county, South Korea.</title>
        <authorList>
            <person name="Trinh H.N."/>
        </authorList>
    </citation>
    <scope>NUCLEOTIDE SEQUENCE [LARGE SCALE GENOMIC DNA]</scope>
    <source>
        <strain evidence="2 3">PC14</strain>
    </source>
</reference>
<accession>A0ABT3IWH1</accession>
<organism evidence="2 3">
    <name type="scientific">Chitinophaga nivalis</name>
    <dbReference type="NCBI Taxonomy" id="2991709"/>
    <lineage>
        <taxon>Bacteria</taxon>
        <taxon>Pseudomonadati</taxon>
        <taxon>Bacteroidota</taxon>
        <taxon>Chitinophagia</taxon>
        <taxon>Chitinophagales</taxon>
        <taxon>Chitinophagaceae</taxon>
        <taxon>Chitinophaga</taxon>
    </lineage>
</organism>
<protein>
    <submittedName>
        <fullName evidence="2">DUF2306 domain-containing protein</fullName>
    </submittedName>
</protein>
<keyword evidence="1" id="KW-0812">Transmembrane</keyword>
<evidence type="ECO:0000256" key="1">
    <source>
        <dbReference type="SAM" id="Phobius"/>
    </source>
</evidence>
<gene>
    <name evidence="2" type="ORF">OL497_30650</name>
</gene>
<comment type="caution">
    <text evidence="2">The sequence shown here is derived from an EMBL/GenBank/DDBJ whole genome shotgun (WGS) entry which is preliminary data.</text>
</comment>
<dbReference type="Pfam" id="PF10067">
    <property type="entry name" value="DUF2306"/>
    <property type="match status" value="1"/>
</dbReference>
<feature type="transmembrane region" description="Helical" evidence="1">
    <location>
        <begin position="20"/>
        <end position="40"/>
    </location>
</feature>
<dbReference type="RefSeq" id="WP_264735097.1">
    <property type="nucleotide sequence ID" value="NZ_JAPDNR010000001.1"/>
</dbReference>
<evidence type="ECO:0000313" key="2">
    <source>
        <dbReference type="EMBL" id="MCW3488294.1"/>
    </source>
</evidence>
<feature type="transmembrane region" description="Helical" evidence="1">
    <location>
        <begin position="188"/>
        <end position="209"/>
    </location>
</feature>
<evidence type="ECO:0000313" key="3">
    <source>
        <dbReference type="Proteomes" id="UP001207742"/>
    </source>
</evidence>
<keyword evidence="3" id="KW-1185">Reference proteome</keyword>
<dbReference type="EMBL" id="JAPDNS010000002">
    <property type="protein sequence ID" value="MCW3488294.1"/>
    <property type="molecule type" value="Genomic_DNA"/>
</dbReference>
<feature type="transmembrane region" description="Helical" evidence="1">
    <location>
        <begin position="124"/>
        <end position="147"/>
    </location>
</feature>
<name>A0ABT3IWH1_9BACT</name>